<dbReference type="Proteomes" id="UP000215914">
    <property type="component" value="Chromosome 2"/>
</dbReference>
<evidence type="ECO:0000313" key="4">
    <source>
        <dbReference type="Proteomes" id="UP000215914"/>
    </source>
</evidence>
<dbReference type="PANTHER" id="PTHR38396">
    <property type="entry name" value="TRANSMEMBRANE PROTEIN"/>
    <property type="match status" value="1"/>
</dbReference>
<feature type="chain" id="PRO_5012174162" evidence="1">
    <location>
        <begin position="22"/>
        <end position="106"/>
    </location>
</feature>
<evidence type="ECO:0000313" key="2">
    <source>
        <dbReference type="EMBL" id="KAF5817947.1"/>
    </source>
</evidence>
<organism evidence="3 4">
    <name type="scientific">Helianthus annuus</name>
    <name type="common">Common sunflower</name>
    <dbReference type="NCBI Taxonomy" id="4232"/>
    <lineage>
        <taxon>Eukaryota</taxon>
        <taxon>Viridiplantae</taxon>
        <taxon>Streptophyta</taxon>
        <taxon>Embryophyta</taxon>
        <taxon>Tracheophyta</taxon>
        <taxon>Spermatophyta</taxon>
        <taxon>Magnoliopsida</taxon>
        <taxon>eudicotyledons</taxon>
        <taxon>Gunneridae</taxon>
        <taxon>Pentapetalae</taxon>
        <taxon>asterids</taxon>
        <taxon>campanulids</taxon>
        <taxon>Asterales</taxon>
        <taxon>Asteraceae</taxon>
        <taxon>Asteroideae</taxon>
        <taxon>Heliantheae alliance</taxon>
        <taxon>Heliantheae</taxon>
        <taxon>Helianthus</taxon>
    </lineage>
</organism>
<dbReference type="EMBL" id="CM007891">
    <property type="protein sequence ID" value="OTG34004.1"/>
    <property type="molecule type" value="Genomic_DNA"/>
</dbReference>
<evidence type="ECO:0000256" key="1">
    <source>
        <dbReference type="SAM" id="SignalP"/>
    </source>
</evidence>
<reference evidence="3" key="2">
    <citation type="submission" date="2017-02" db="EMBL/GenBank/DDBJ databases">
        <title>Sunflower complete genome.</title>
        <authorList>
            <person name="Langlade N."/>
            <person name="Munos S."/>
        </authorList>
    </citation>
    <scope>NUCLEOTIDE SEQUENCE [LARGE SCALE GENOMIC DNA]</scope>
    <source>
        <tissue evidence="3">Leaves</tissue>
    </source>
</reference>
<dbReference type="PANTHER" id="PTHR38396:SF1">
    <property type="entry name" value="TRANSMEMBRANE PROTEIN"/>
    <property type="match status" value="1"/>
</dbReference>
<name>A0A251VF05_HELAN</name>
<accession>A0A251VF05</accession>
<dbReference type="AlphaFoldDB" id="A0A251VF05"/>
<keyword evidence="4" id="KW-1185">Reference proteome</keyword>
<keyword evidence="1" id="KW-0732">Signal</keyword>
<reference evidence="2" key="3">
    <citation type="submission" date="2020-06" db="EMBL/GenBank/DDBJ databases">
        <title>Helianthus annuus Genome sequencing and assembly Release 2.</title>
        <authorList>
            <person name="Gouzy J."/>
            <person name="Langlade N."/>
            <person name="Munos S."/>
        </authorList>
    </citation>
    <scope>NUCLEOTIDE SEQUENCE</scope>
    <source>
        <tissue evidence="2">Leaves</tissue>
    </source>
</reference>
<proteinExistence type="predicted"/>
<reference evidence="2 4" key="1">
    <citation type="journal article" date="2017" name="Nature">
        <title>The sunflower genome provides insights into oil metabolism, flowering and Asterid evolution.</title>
        <authorList>
            <person name="Badouin H."/>
            <person name="Gouzy J."/>
            <person name="Grassa C.J."/>
            <person name="Murat F."/>
            <person name="Staton S.E."/>
            <person name="Cottret L."/>
            <person name="Lelandais-Briere C."/>
            <person name="Owens G.L."/>
            <person name="Carrere S."/>
            <person name="Mayjonade B."/>
            <person name="Legrand L."/>
            <person name="Gill N."/>
            <person name="Kane N.C."/>
            <person name="Bowers J.E."/>
            <person name="Hubner S."/>
            <person name="Bellec A."/>
            <person name="Berard A."/>
            <person name="Berges H."/>
            <person name="Blanchet N."/>
            <person name="Boniface M.C."/>
            <person name="Brunel D."/>
            <person name="Catrice O."/>
            <person name="Chaidir N."/>
            <person name="Claudel C."/>
            <person name="Donnadieu C."/>
            <person name="Faraut T."/>
            <person name="Fievet G."/>
            <person name="Helmstetter N."/>
            <person name="King M."/>
            <person name="Knapp S.J."/>
            <person name="Lai Z."/>
            <person name="Le Paslier M.C."/>
            <person name="Lippi Y."/>
            <person name="Lorenzon L."/>
            <person name="Mandel J.R."/>
            <person name="Marage G."/>
            <person name="Marchand G."/>
            <person name="Marquand E."/>
            <person name="Bret-Mestries E."/>
            <person name="Morien E."/>
            <person name="Nambeesan S."/>
            <person name="Nguyen T."/>
            <person name="Pegot-Espagnet P."/>
            <person name="Pouilly N."/>
            <person name="Raftis F."/>
            <person name="Sallet E."/>
            <person name="Schiex T."/>
            <person name="Thomas J."/>
            <person name="Vandecasteele C."/>
            <person name="Vares D."/>
            <person name="Vear F."/>
            <person name="Vautrin S."/>
            <person name="Crespi M."/>
            <person name="Mangin B."/>
            <person name="Burke J.M."/>
            <person name="Salse J."/>
            <person name="Munos S."/>
            <person name="Vincourt P."/>
            <person name="Rieseberg L.H."/>
            <person name="Langlade N.B."/>
        </authorList>
    </citation>
    <scope>NUCLEOTIDE SEQUENCE [LARGE SCALE GENOMIC DNA]</scope>
    <source>
        <strain evidence="4">cv. SF193</strain>
        <tissue evidence="2">Leaves</tissue>
    </source>
</reference>
<feature type="signal peptide" evidence="1">
    <location>
        <begin position="1"/>
        <end position="21"/>
    </location>
</feature>
<dbReference type="InParanoid" id="A0A251VF05"/>
<dbReference type="EMBL" id="MNCJ02000317">
    <property type="protein sequence ID" value="KAF5817947.1"/>
    <property type="molecule type" value="Genomic_DNA"/>
</dbReference>
<evidence type="ECO:0000313" key="3">
    <source>
        <dbReference type="EMBL" id="OTG34004.1"/>
    </source>
</evidence>
<gene>
    <name evidence="3" type="ORF">HannXRQ_Chr02g0040871</name>
    <name evidence="2" type="ORF">HanXRQr2_Chr02g0058971</name>
</gene>
<protein>
    <submittedName>
        <fullName evidence="3">Uncharacterized protein</fullName>
    </submittedName>
</protein>
<sequence>MGARICFVILFFWALLTIITPILVRLSTNPNPLECYDEDESDFLSGIGWSFWLKRRCECTSSVETVSTPAPEPASTISDLRTPHFYMMEINCKGLSRKFLVTSQMQ</sequence>
<dbReference type="Gramene" id="mRNA:HanXRQr2_Chr02g0058971">
    <property type="protein sequence ID" value="mRNA:HanXRQr2_Chr02g0058971"/>
    <property type="gene ID" value="HanXRQr2_Chr02g0058971"/>
</dbReference>